<dbReference type="SMART" id="SM00388">
    <property type="entry name" value="HisKA"/>
    <property type="match status" value="1"/>
</dbReference>
<dbReference type="InterPro" id="IPR005467">
    <property type="entry name" value="His_kinase_dom"/>
</dbReference>
<dbReference type="EC" id="2.7.13.3" evidence="2"/>
<evidence type="ECO:0000256" key="1">
    <source>
        <dbReference type="ARBA" id="ARBA00000085"/>
    </source>
</evidence>
<protein>
    <recommendedName>
        <fullName evidence="2">histidine kinase</fullName>
        <ecNumber evidence="2">2.7.13.3</ecNumber>
    </recommendedName>
</protein>
<dbReference type="CDD" id="cd00082">
    <property type="entry name" value="HisKA"/>
    <property type="match status" value="1"/>
</dbReference>
<dbReference type="Gene3D" id="3.30.565.10">
    <property type="entry name" value="Histidine kinase-like ATPase, C-terminal domain"/>
    <property type="match status" value="1"/>
</dbReference>
<evidence type="ECO:0000313" key="10">
    <source>
        <dbReference type="EMBL" id="UXX83662.1"/>
    </source>
</evidence>
<dbReference type="InterPro" id="IPR003594">
    <property type="entry name" value="HATPase_dom"/>
</dbReference>
<dbReference type="InterPro" id="IPR003661">
    <property type="entry name" value="HisK_dim/P_dom"/>
</dbReference>
<organism evidence="10 11">
    <name type="scientific">Roseovarius pelagicus</name>
    <dbReference type="NCBI Taxonomy" id="2980108"/>
    <lineage>
        <taxon>Bacteria</taxon>
        <taxon>Pseudomonadati</taxon>
        <taxon>Pseudomonadota</taxon>
        <taxon>Alphaproteobacteria</taxon>
        <taxon>Rhodobacterales</taxon>
        <taxon>Roseobacteraceae</taxon>
        <taxon>Roseovarius</taxon>
    </lineage>
</organism>
<keyword evidence="6" id="KW-0418">Kinase</keyword>
<dbReference type="InterPro" id="IPR035965">
    <property type="entry name" value="PAS-like_dom_sf"/>
</dbReference>
<keyword evidence="3" id="KW-0597">Phosphoprotein</keyword>
<keyword evidence="5" id="KW-0547">Nucleotide-binding</keyword>
<keyword evidence="8" id="KW-0902">Two-component regulatory system</keyword>
<keyword evidence="7 10" id="KW-0067">ATP-binding</keyword>
<dbReference type="Gene3D" id="1.10.287.130">
    <property type="match status" value="1"/>
</dbReference>
<sequence>MIDGDDAIWTSLPVPGLILDTSDRIVRINPAAEGFLNSSAKAVIGVPVWDILMVDAPLEEAFARARQIGTPLFVNDVDIGTGSRAPLQCNLQIAPLGGSPGHMLVLVSPRELAGRMTQNHSVKSAAKSAIGMAEMMAHEIKNPLAGITGAAQLLSMGLSPDDLELTDLIVSESRRIVGILDQVEQFGNVTAPRLQPVNIHDVLDRARRSALLGFAADMTVIEAYDPSLPSASGDPDQLLQVIQNLLKNAAEAAGGQGGTITLRTYYEQSLRVRGSDGAGRSLPLQIEVIDDGPGLPADIADDVFDPFVSGRENGTGLGLALAAKIISEIGGWISVSSVPGRTIFRISLARAQTTDKENG</sequence>
<dbReference type="GO" id="GO:0005524">
    <property type="term" value="F:ATP binding"/>
    <property type="evidence" value="ECO:0007669"/>
    <property type="project" value="UniProtKB-KW"/>
</dbReference>
<dbReference type="CDD" id="cd00130">
    <property type="entry name" value="PAS"/>
    <property type="match status" value="1"/>
</dbReference>
<dbReference type="RefSeq" id="WP_165192205.1">
    <property type="nucleotide sequence ID" value="NZ_CP106738.1"/>
</dbReference>
<dbReference type="InterPro" id="IPR036097">
    <property type="entry name" value="HisK_dim/P_sf"/>
</dbReference>
<dbReference type="PROSITE" id="PS50109">
    <property type="entry name" value="HIS_KIN"/>
    <property type="match status" value="1"/>
</dbReference>
<dbReference type="SUPFAM" id="SSF47384">
    <property type="entry name" value="Homodimeric domain of signal transducing histidine kinase"/>
    <property type="match status" value="1"/>
</dbReference>
<dbReference type="InterPro" id="IPR000014">
    <property type="entry name" value="PAS"/>
</dbReference>
<dbReference type="Gene3D" id="3.30.450.20">
    <property type="entry name" value="PAS domain"/>
    <property type="match status" value="1"/>
</dbReference>
<keyword evidence="11" id="KW-1185">Reference proteome</keyword>
<evidence type="ECO:0000256" key="4">
    <source>
        <dbReference type="ARBA" id="ARBA00022679"/>
    </source>
</evidence>
<dbReference type="PRINTS" id="PR00344">
    <property type="entry name" value="BCTRLSENSOR"/>
</dbReference>
<dbReference type="SMART" id="SM00387">
    <property type="entry name" value="HATPase_c"/>
    <property type="match status" value="1"/>
</dbReference>
<gene>
    <name evidence="10" type="ORF">N7U68_03015</name>
</gene>
<evidence type="ECO:0000256" key="7">
    <source>
        <dbReference type="ARBA" id="ARBA00022840"/>
    </source>
</evidence>
<evidence type="ECO:0000256" key="5">
    <source>
        <dbReference type="ARBA" id="ARBA00022741"/>
    </source>
</evidence>
<feature type="domain" description="Histidine kinase" evidence="9">
    <location>
        <begin position="135"/>
        <end position="352"/>
    </location>
</feature>
<accession>A0ABY6DC11</accession>
<dbReference type="PANTHER" id="PTHR43065">
    <property type="entry name" value="SENSOR HISTIDINE KINASE"/>
    <property type="match status" value="1"/>
</dbReference>
<dbReference type="PANTHER" id="PTHR43065:SF10">
    <property type="entry name" value="PEROXIDE STRESS-ACTIVATED HISTIDINE KINASE MAK3"/>
    <property type="match status" value="1"/>
</dbReference>
<name>A0ABY6DC11_9RHOB</name>
<proteinExistence type="predicted"/>
<reference evidence="10" key="1">
    <citation type="submission" date="2022-10" db="EMBL/GenBank/DDBJ databases">
        <title>Roseovarius pelagicus sp. nov., isolated from Arctic seawater.</title>
        <authorList>
            <person name="Hong Y.W."/>
            <person name="Hwang C.Y."/>
        </authorList>
    </citation>
    <scope>NUCLEOTIDE SEQUENCE</scope>
    <source>
        <strain evidence="10">HL-MP18</strain>
    </source>
</reference>
<evidence type="ECO:0000256" key="2">
    <source>
        <dbReference type="ARBA" id="ARBA00012438"/>
    </source>
</evidence>
<dbReference type="InterPro" id="IPR004358">
    <property type="entry name" value="Sig_transdc_His_kin-like_C"/>
</dbReference>
<dbReference type="SUPFAM" id="SSF55785">
    <property type="entry name" value="PYP-like sensor domain (PAS domain)"/>
    <property type="match status" value="1"/>
</dbReference>
<dbReference type="InterPro" id="IPR036890">
    <property type="entry name" value="HATPase_C_sf"/>
</dbReference>
<keyword evidence="4" id="KW-0808">Transferase</keyword>
<evidence type="ECO:0000259" key="9">
    <source>
        <dbReference type="PROSITE" id="PS50109"/>
    </source>
</evidence>
<dbReference type="EMBL" id="CP106738">
    <property type="protein sequence ID" value="UXX83662.1"/>
    <property type="molecule type" value="Genomic_DNA"/>
</dbReference>
<comment type="catalytic activity">
    <reaction evidence="1">
        <text>ATP + protein L-histidine = ADP + protein N-phospho-L-histidine.</text>
        <dbReference type="EC" id="2.7.13.3"/>
    </reaction>
</comment>
<evidence type="ECO:0000313" key="11">
    <source>
        <dbReference type="Proteomes" id="UP001064087"/>
    </source>
</evidence>
<dbReference type="Pfam" id="PF00512">
    <property type="entry name" value="HisKA"/>
    <property type="match status" value="1"/>
</dbReference>
<dbReference type="Pfam" id="PF02518">
    <property type="entry name" value="HATPase_c"/>
    <property type="match status" value="1"/>
</dbReference>
<evidence type="ECO:0000256" key="8">
    <source>
        <dbReference type="ARBA" id="ARBA00023012"/>
    </source>
</evidence>
<dbReference type="Proteomes" id="UP001064087">
    <property type="component" value="Chromosome"/>
</dbReference>
<evidence type="ECO:0000256" key="3">
    <source>
        <dbReference type="ARBA" id="ARBA00022553"/>
    </source>
</evidence>
<dbReference type="SUPFAM" id="SSF55874">
    <property type="entry name" value="ATPase domain of HSP90 chaperone/DNA topoisomerase II/histidine kinase"/>
    <property type="match status" value="1"/>
</dbReference>
<evidence type="ECO:0000256" key="6">
    <source>
        <dbReference type="ARBA" id="ARBA00022777"/>
    </source>
</evidence>